<reference evidence="1" key="2">
    <citation type="journal article" date="2022" name="New Phytol.">
        <title>Evolutionary transition to the ectomycorrhizal habit in the genomes of a hyperdiverse lineage of mushroom-forming fungi.</title>
        <authorList>
            <person name="Looney B."/>
            <person name="Miyauchi S."/>
            <person name="Morin E."/>
            <person name="Drula E."/>
            <person name="Courty P.E."/>
            <person name="Kohler A."/>
            <person name="Kuo A."/>
            <person name="LaButti K."/>
            <person name="Pangilinan J."/>
            <person name="Lipzen A."/>
            <person name="Riley R."/>
            <person name="Andreopoulos W."/>
            <person name="He G."/>
            <person name="Johnson J."/>
            <person name="Nolan M."/>
            <person name="Tritt A."/>
            <person name="Barry K.W."/>
            <person name="Grigoriev I.V."/>
            <person name="Nagy L.G."/>
            <person name="Hibbett D."/>
            <person name="Henrissat B."/>
            <person name="Matheny P.B."/>
            <person name="Labbe J."/>
            <person name="Martin F.M."/>
        </authorList>
    </citation>
    <scope>NUCLEOTIDE SEQUENCE</scope>
    <source>
        <strain evidence="1">FP105234-sp</strain>
    </source>
</reference>
<organism evidence="1 2">
    <name type="scientific">Auriscalpium vulgare</name>
    <dbReference type="NCBI Taxonomy" id="40419"/>
    <lineage>
        <taxon>Eukaryota</taxon>
        <taxon>Fungi</taxon>
        <taxon>Dikarya</taxon>
        <taxon>Basidiomycota</taxon>
        <taxon>Agaricomycotina</taxon>
        <taxon>Agaricomycetes</taxon>
        <taxon>Russulales</taxon>
        <taxon>Auriscalpiaceae</taxon>
        <taxon>Auriscalpium</taxon>
    </lineage>
</organism>
<gene>
    <name evidence="1" type="ORF">FA95DRAFT_1490924</name>
</gene>
<reference evidence="1" key="1">
    <citation type="submission" date="2021-02" db="EMBL/GenBank/DDBJ databases">
        <authorList>
            <consortium name="DOE Joint Genome Institute"/>
            <person name="Ahrendt S."/>
            <person name="Looney B.P."/>
            <person name="Miyauchi S."/>
            <person name="Morin E."/>
            <person name="Drula E."/>
            <person name="Courty P.E."/>
            <person name="Chicoki N."/>
            <person name="Fauchery L."/>
            <person name="Kohler A."/>
            <person name="Kuo A."/>
            <person name="Labutti K."/>
            <person name="Pangilinan J."/>
            <person name="Lipzen A."/>
            <person name="Riley R."/>
            <person name="Andreopoulos W."/>
            <person name="He G."/>
            <person name="Johnson J."/>
            <person name="Barry K.W."/>
            <person name="Grigoriev I.V."/>
            <person name="Nagy L."/>
            <person name="Hibbett D."/>
            <person name="Henrissat B."/>
            <person name="Matheny P.B."/>
            <person name="Labbe J."/>
            <person name="Martin F."/>
        </authorList>
    </citation>
    <scope>NUCLEOTIDE SEQUENCE</scope>
    <source>
        <strain evidence="1">FP105234-sp</strain>
    </source>
</reference>
<feature type="non-terminal residue" evidence="1">
    <location>
        <position position="1"/>
    </location>
</feature>
<sequence length="551" mass="62200">STFSVAQHKFAVSTIRTLKKLKDSQPFKTPVDPVTLNIPHYTTVITHPMDFSTVERKLAATNPIKPDLNADVPSYLSADEFIADVRLIFSNCVTFNGPEHVVTLQGKRVEAVFDKQIKQLPPPEELATPPPPPPPAVPKKAPRRPSTTVPVIRRNDNDSVGRPKREIHPPPPKDLPYSDAPKKQRKRAAKNDRTNEQLRFCLKVLDHLNRKQHAHVVEAFLAPVDWQLLNIPDYPRIIKKPMDLGTMRKKLENGDYVNAQRFHDDFQLMIRNCYTYNAAGTLVHGFAVEVEKLFNEKWKDLPPLHPTPVSDDDDDEDEDDSEDERRRESPYRIAAMEAEIRNMENNIAMLKGDTVKKRPKPTKKNTKKPRDMEVYSPPVASSSKASKKDNKSATKKKPGKKQPVPDDDALSFEQKKDLSEAISALDVTKLERVIQIIHEGVPEIRDSQEEIELEIDTLPSAVLTKLYNFVIRPLRQPPAKRSRPGKGTGTGGLKRKSMDENQEAEKIRALEERMKLFDQPDGHAAPLAATNGHDSEHSSDESSDDDSSESE</sequence>
<comment type="caution">
    <text evidence="1">The sequence shown here is derived from an EMBL/GenBank/DDBJ whole genome shotgun (WGS) entry which is preliminary data.</text>
</comment>
<accession>A0ACB8RWZ6</accession>
<evidence type="ECO:0000313" key="2">
    <source>
        <dbReference type="Proteomes" id="UP000814033"/>
    </source>
</evidence>
<protein>
    <submittedName>
        <fullName evidence="1">Bromodomain-containing protein</fullName>
    </submittedName>
</protein>
<proteinExistence type="predicted"/>
<name>A0ACB8RWZ6_9AGAM</name>
<dbReference type="Proteomes" id="UP000814033">
    <property type="component" value="Unassembled WGS sequence"/>
</dbReference>
<dbReference type="EMBL" id="MU275887">
    <property type="protein sequence ID" value="KAI0048423.1"/>
    <property type="molecule type" value="Genomic_DNA"/>
</dbReference>
<evidence type="ECO:0000313" key="1">
    <source>
        <dbReference type="EMBL" id="KAI0048423.1"/>
    </source>
</evidence>
<keyword evidence="2" id="KW-1185">Reference proteome</keyword>